<dbReference type="EnsemblMetazoa" id="ISCW016702-RA">
    <property type="protein sequence ID" value="ISCW016702-PA"/>
    <property type="gene ID" value="ISCW016702"/>
</dbReference>
<protein>
    <submittedName>
        <fullName evidence="3 4">Uncharacterized protein</fullName>
    </submittedName>
</protein>
<evidence type="ECO:0000256" key="1">
    <source>
        <dbReference type="SAM" id="MobiDB-lite"/>
    </source>
</evidence>
<keyword evidence="5" id="KW-1185">Reference proteome</keyword>
<accession>B7PAS6</accession>
<dbReference type="AlphaFoldDB" id="B7PAS6"/>
<dbReference type="EMBL" id="ABJB010826143">
    <property type="status" value="NOT_ANNOTATED_CDS"/>
    <property type="molecule type" value="Genomic_DNA"/>
</dbReference>
<keyword evidence="2" id="KW-0472">Membrane</keyword>
<keyword evidence="2" id="KW-1133">Transmembrane helix</keyword>
<dbReference type="Proteomes" id="UP000001555">
    <property type="component" value="Unassembled WGS sequence"/>
</dbReference>
<feature type="region of interest" description="Disordered" evidence="1">
    <location>
        <begin position="29"/>
        <end position="54"/>
    </location>
</feature>
<keyword evidence="2" id="KW-0812">Transmembrane</keyword>
<evidence type="ECO:0000313" key="5">
    <source>
        <dbReference type="Proteomes" id="UP000001555"/>
    </source>
</evidence>
<gene>
    <name evidence="3" type="ORF">IscW_ISCW016702</name>
</gene>
<feature type="transmembrane region" description="Helical" evidence="2">
    <location>
        <begin position="6"/>
        <end position="23"/>
    </location>
</feature>
<reference evidence="4" key="2">
    <citation type="submission" date="2020-05" db="UniProtKB">
        <authorList>
            <consortium name="EnsemblMetazoa"/>
        </authorList>
    </citation>
    <scope>IDENTIFICATION</scope>
    <source>
        <strain evidence="4">wikel</strain>
    </source>
</reference>
<dbReference type="VEuPathDB" id="VectorBase:ISCW016702"/>
<evidence type="ECO:0000313" key="4">
    <source>
        <dbReference type="EnsemblMetazoa" id="ISCW016702-PA"/>
    </source>
</evidence>
<reference evidence="3 5" key="1">
    <citation type="submission" date="2008-03" db="EMBL/GenBank/DDBJ databases">
        <title>Annotation of Ixodes scapularis.</title>
        <authorList>
            <consortium name="Ixodes scapularis Genome Project Consortium"/>
            <person name="Caler E."/>
            <person name="Hannick L.I."/>
            <person name="Bidwell S."/>
            <person name="Joardar V."/>
            <person name="Thiagarajan M."/>
            <person name="Amedeo P."/>
            <person name="Galinsky K.J."/>
            <person name="Schobel S."/>
            <person name="Inman J."/>
            <person name="Hostetler J."/>
            <person name="Miller J."/>
            <person name="Hammond M."/>
            <person name="Megy K."/>
            <person name="Lawson D."/>
            <person name="Kodira C."/>
            <person name="Sutton G."/>
            <person name="Meyer J."/>
            <person name="Hill C.A."/>
            <person name="Birren B."/>
            <person name="Nene V."/>
            <person name="Collins F."/>
            <person name="Alarcon-Chaidez F."/>
            <person name="Wikel S."/>
            <person name="Strausberg R."/>
        </authorList>
    </citation>
    <scope>NUCLEOTIDE SEQUENCE [LARGE SCALE GENOMIC DNA]</scope>
    <source>
        <strain evidence="5">Wikel</strain>
        <strain evidence="3">Wikel colony</strain>
    </source>
</reference>
<name>B7PAS6_IXOSC</name>
<dbReference type="HOGENOM" id="CLU_3052660_0_0_1"/>
<dbReference type="EMBL" id="DS672509">
    <property type="protein sequence ID" value="EEC03698.1"/>
    <property type="molecule type" value="Genomic_DNA"/>
</dbReference>
<dbReference type="InParanoid" id="B7PAS6"/>
<proteinExistence type="predicted"/>
<evidence type="ECO:0000313" key="3">
    <source>
        <dbReference type="EMBL" id="EEC03698.1"/>
    </source>
</evidence>
<evidence type="ECO:0000256" key="2">
    <source>
        <dbReference type="SAM" id="Phobius"/>
    </source>
</evidence>
<dbReference type="PaxDb" id="6945-B7PAS6"/>
<organism>
    <name type="scientific">Ixodes scapularis</name>
    <name type="common">Black-legged tick</name>
    <name type="synonym">Deer tick</name>
    <dbReference type="NCBI Taxonomy" id="6945"/>
    <lineage>
        <taxon>Eukaryota</taxon>
        <taxon>Metazoa</taxon>
        <taxon>Ecdysozoa</taxon>
        <taxon>Arthropoda</taxon>
        <taxon>Chelicerata</taxon>
        <taxon>Arachnida</taxon>
        <taxon>Acari</taxon>
        <taxon>Parasitiformes</taxon>
        <taxon>Ixodida</taxon>
        <taxon>Ixodoidea</taxon>
        <taxon>Ixodidae</taxon>
        <taxon>Ixodinae</taxon>
        <taxon>Ixodes</taxon>
    </lineage>
</organism>
<sequence length="54" mass="5954">MTPPRNNNNIVVCTIVMITIIFVERDITNHNPQPAPGVHRLRSSKKSSSDAAIV</sequence>